<dbReference type="InterPro" id="IPR023214">
    <property type="entry name" value="HAD_sf"/>
</dbReference>
<reference evidence="1 2" key="1">
    <citation type="submission" date="2019-11" db="EMBL/GenBank/DDBJ databases">
        <title>Acidiferrimicrobium australis gen. nov., sp. nov., an acidophilic and obligately heterotrophic, member of the Actinobacteria that catalyses dissimilatory oxido- reduction of iron isolated from metal-rich acidic water in Chile.</title>
        <authorList>
            <person name="Gonzalez D."/>
            <person name="Huber K."/>
            <person name="Hedrich S."/>
            <person name="Rojas-Villalobos C."/>
            <person name="Quatrini R."/>
            <person name="Dinamarca M.A."/>
            <person name="Schwarz A."/>
            <person name="Canales C."/>
            <person name="Nancucheo I."/>
        </authorList>
    </citation>
    <scope>NUCLEOTIDE SEQUENCE [LARGE SCALE GENOMIC DNA]</scope>
    <source>
        <strain evidence="1 2">USS-CCA1</strain>
    </source>
</reference>
<sequence length="928" mass="97312">MTEVSMRGRAPACDVSPASSAARYDEGEGLLLTDLLLDLGSAAALLEGRCQEGDWLDGYLLSCGAAQILGDALAGGVGPGGRAWWRKLAVEYAGPSRRRRLFDRGVGAGVGLADRVCARTQRDAGVRRCRDAVADLRAVLAPVVAGGPAPGPVEAAAACDLAAEVSARSARLPAAVRTARLRLPSCFRSFDQRPEDVVELVSRYAARHPRRDRPVLVVGVRTSGSYLAPLGAAALRQLGYGRVSLLDLRPAFGVPVQDRRQLAALGSEGHVLLFDDPPSSGRSILQVARAVEGLGVAPERIFLMLALTAGASLPPALEAYPSVVLPWPEWDVHRLLAPDRVAQALSAAESRGRILASCVRREGLPAPTRGHLLARFDVEWRDGGGGAAGESVAVEGVGLGCFGRHAVAVGMALAGRVAPVRRFADGLLFRDWVEEDGPRGLGDPDAVDAACRYVVDRHRALPVERDPAAALVGQLPVWEAAAMLLSRPLGRSGPLGRSLLVGPAVRSLLAVERPSVVDGRMESDRWLHAVDGWKKLAPATGAFSHLDLMCYDPIWDLAAAGVEVELAGGADDGSATLRARFEAETGSGVDDERWLVYQLVHLWDLDRRGGAATEVVERAASRAVTRYLGSVFCADLPSRAEGPLCALDLDGALESAGFGFSATTAVGALSIRALRAHGYRPVVATGRSIGEVADRCRAFGLAGGIGEYGTALYLAADDAVEDLRDDGARARAVAMRSSLAAEEDLVVDDAFRHAVRVYQGASGRGRTVPAARLAAAGVDGSAWEVVVGQNQTDLVPPGHDKRSALVTLSGRLGVPRGVPLLALAVGDTASDLTMLQSAMIGCSPANGSSDLPRAGIPVLRGAYQEGVAEAVERLIGHRPGGCPRCAARPSAPRTRLLVELLSTDPTGSRALRSVLGAVSGFAARSWLR</sequence>
<comment type="caution">
    <text evidence="1">The sequence shown here is derived from an EMBL/GenBank/DDBJ whole genome shotgun (WGS) entry which is preliminary data.</text>
</comment>
<dbReference type="SUPFAM" id="SSF53271">
    <property type="entry name" value="PRTase-like"/>
    <property type="match status" value="1"/>
</dbReference>
<dbReference type="EMBL" id="WJHE01000270">
    <property type="protein sequence ID" value="MST32325.1"/>
    <property type="molecule type" value="Genomic_DNA"/>
</dbReference>
<organism evidence="1 2">
    <name type="scientific">Acidiferrimicrobium australe</name>
    <dbReference type="NCBI Taxonomy" id="2664430"/>
    <lineage>
        <taxon>Bacteria</taxon>
        <taxon>Bacillati</taxon>
        <taxon>Actinomycetota</taxon>
        <taxon>Acidimicrobiia</taxon>
        <taxon>Acidimicrobiales</taxon>
        <taxon>Acidimicrobiaceae</taxon>
        <taxon>Acidiferrimicrobium</taxon>
    </lineage>
</organism>
<protein>
    <recommendedName>
        <fullName evidence="3">HAD hydrolase family protein</fullName>
    </recommendedName>
</protein>
<keyword evidence="2" id="KW-1185">Reference proteome</keyword>
<proteinExistence type="predicted"/>
<evidence type="ECO:0008006" key="3">
    <source>
        <dbReference type="Google" id="ProtNLM"/>
    </source>
</evidence>
<name>A0ABW9QR60_9ACTN</name>
<evidence type="ECO:0000313" key="1">
    <source>
        <dbReference type="EMBL" id="MST32325.1"/>
    </source>
</evidence>
<dbReference type="SUPFAM" id="SSF56784">
    <property type="entry name" value="HAD-like"/>
    <property type="match status" value="1"/>
</dbReference>
<accession>A0ABW9QR60</accession>
<dbReference type="InterPro" id="IPR036412">
    <property type="entry name" value="HAD-like_sf"/>
</dbReference>
<dbReference type="Gene3D" id="3.40.50.2020">
    <property type="match status" value="1"/>
</dbReference>
<evidence type="ECO:0000313" key="2">
    <source>
        <dbReference type="Proteomes" id="UP000437736"/>
    </source>
</evidence>
<dbReference type="InterPro" id="IPR029057">
    <property type="entry name" value="PRTase-like"/>
</dbReference>
<dbReference type="Gene3D" id="3.40.50.1000">
    <property type="entry name" value="HAD superfamily/HAD-like"/>
    <property type="match status" value="1"/>
</dbReference>
<dbReference type="Proteomes" id="UP000437736">
    <property type="component" value="Unassembled WGS sequence"/>
</dbReference>
<gene>
    <name evidence="1" type="ORF">GHK86_06255</name>
</gene>